<evidence type="ECO:0000313" key="2">
    <source>
        <dbReference type="EMBL" id="MEA5138639.1"/>
    </source>
</evidence>
<name>A0ABU5Q8C1_9BACT</name>
<feature type="chain" id="PRO_5046551547" evidence="1">
    <location>
        <begin position="19"/>
        <end position="288"/>
    </location>
</feature>
<keyword evidence="1" id="KW-0732">Signal</keyword>
<accession>A0ABU5Q8C1</accession>
<sequence>MKICKTFIFLLLSFLSKAQETKVENIKDSTSIIIHKKTRPEAFMLWQVKSVSEFISRFNYQTYIDGKEMTDSIKNIFPRNHYLMKLFNEDDERLMNKKSKSNYPQNIRQFVESVCESESKISPKAAIQATLVLNGNYLGKATKLKMILEKTFNLKDSTVSWRIKHIQLPAEIVQKEVAKKTTTPDLKSDTLRTKYKGLYPNAQDVAFISLVQELNEAKRVLPLVSPQATITKEITQLENVLQSGDLTIQHASNITLKMLINSRYQIELQEFIREKENSGWLISNLIIH</sequence>
<comment type="caution">
    <text evidence="2">The sequence shown here is derived from an EMBL/GenBank/DDBJ whole genome shotgun (WGS) entry which is preliminary data.</text>
</comment>
<dbReference type="RefSeq" id="WP_323295806.1">
    <property type="nucleotide sequence ID" value="NZ_JAYFUM010000006.1"/>
</dbReference>
<gene>
    <name evidence="2" type="ORF">VB248_05835</name>
</gene>
<reference evidence="2 3" key="1">
    <citation type="submission" date="2023-12" db="EMBL/GenBank/DDBJ databases">
        <title>Novel species of the genus Arcicella isolated from rivers.</title>
        <authorList>
            <person name="Lu H."/>
        </authorList>
    </citation>
    <scope>NUCLEOTIDE SEQUENCE [LARGE SCALE GENOMIC DNA]</scope>
    <source>
        <strain evidence="2 3">KCTC 23307</strain>
    </source>
</reference>
<evidence type="ECO:0000313" key="3">
    <source>
        <dbReference type="Proteomes" id="UP001302949"/>
    </source>
</evidence>
<keyword evidence="3" id="KW-1185">Reference proteome</keyword>
<evidence type="ECO:0000256" key="1">
    <source>
        <dbReference type="SAM" id="SignalP"/>
    </source>
</evidence>
<organism evidence="2 3">
    <name type="scientific">Arcicella rigui</name>
    <dbReference type="NCBI Taxonomy" id="797020"/>
    <lineage>
        <taxon>Bacteria</taxon>
        <taxon>Pseudomonadati</taxon>
        <taxon>Bacteroidota</taxon>
        <taxon>Cytophagia</taxon>
        <taxon>Cytophagales</taxon>
        <taxon>Flectobacillaceae</taxon>
        <taxon>Arcicella</taxon>
    </lineage>
</organism>
<dbReference type="EMBL" id="JAYFUM010000006">
    <property type="protein sequence ID" value="MEA5138639.1"/>
    <property type="molecule type" value="Genomic_DNA"/>
</dbReference>
<feature type="signal peptide" evidence="1">
    <location>
        <begin position="1"/>
        <end position="18"/>
    </location>
</feature>
<proteinExistence type="predicted"/>
<dbReference type="Proteomes" id="UP001302949">
    <property type="component" value="Unassembled WGS sequence"/>
</dbReference>
<protein>
    <submittedName>
        <fullName evidence="2">Uncharacterized protein</fullName>
    </submittedName>
</protein>